<dbReference type="AlphaFoldDB" id="A0A315Z6S1"/>
<gene>
    <name evidence="4" type="ORF">BC781_105136</name>
</gene>
<dbReference type="PANTHER" id="PTHR11851">
    <property type="entry name" value="METALLOPROTEASE"/>
    <property type="match status" value="1"/>
</dbReference>
<sequence>MEKNALRNIQDNHQVHTFPNGIRLIHKQVKSTSIAHCGIMFNIGSRDEKPHQQGIAHFWEHMAFKGTKKRKSYHILNSLDSVGGELNAYTTKEKICFYASALVQHFPKMADLVSDISFGSVFPEKEIIKEKGVILEEMAMYQDDPADAITDEFDELVFGDHPLGKNILGNRESVSGFQQADFYEFINENLNTHEVVFASVSNLPFEKVLRVVSKYLEDVPEATGQKSREDFTGYKPENRIVKKSGINQAHCIYGTESLPIFHDDRVPFFLLTNILGGPAMNSRLILSIREKYGLVYDISANLINYLDTGAFYVNFATETKSVKRCLELVEREIQKLRSKKLGTRQLYMAKQQLMGQVAMGEESNLSLMLGIAKSYLDRGYMQSIDTLFDEIEEVTAEKIQEITNTILAKDRFSTLIYMPEEEK</sequence>
<comment type="similarity">
    <text evidence="1">Belongs to the peptidase M16 family.</text>
</comment>
<feature type="domain" description="Peptidase M16 N-terminal" evidence="2">
    <location>
        <begin position="29"/>
        <end position="169"/>
    </location>
</feature>
<dbReference type="OrthoDB" id="9811314at2"/>
<keyword evidence="5" id="KW-1185">Reference proteome</keyword>
<dbReference type="RefSeq" id="WP_109620472.1">
    <property type="nucleotide sequence ID" value="NZ_QGDO01000005.1"/>
</dbReference>
<reference evidence="4 5" key="1">
    <citation type="submission" date="2018-03" db="EMBL/GenBank/DDBJ databases">
        <title>Genomic Encyclopedia of Archaeal and Bacterial Type Strains, Phase II (KMG-II): from individual species to whole genera.</title>
        <authorList>
            <person name="Goeker M."/>
        </authorList>
    </citation>
    <scope>NUCLEOTIDE SEQUENCE [LARGE SCALE GENOMIC DNA]</scope>
    <source>
        <strain evidence="4 5">DSM 28229</strain>
    </source>
</reference>
<dbReference type="InterPro" id="IPR011249">
    <property type="entry name" value="Metalloenz_LuxS/M16"/>
</dbReference>
<dbReference type="InterPro" id="IPR050361">
    <property type="entry name" value="MPP/UQCRC_Complex"/>
</dbReference>
<name>A0A315Z6S1_SEDFL</name>
<feature type="domain" description="Peptidase M16 C-terminal" evidence="3">
    <location>
        <begin position="178"/>
        <end position="353"/>
    </location>
</feature>
<dbReference type="GO" id="GO:0046872">
    <property type="term" value="F:metal ion binding"/>
    <property type="evidence" value="ECO:0007669"/>
    <property type="project" value="InterPro"/>
</dbReference>
<dbReference type="Pfam" id="PF05193">
    <property type="entry name" value="Peptidase_M16_C"/>
    <property type="match status" value="1"/>
</dbReference>
<evidence type="ECO:0000259" key="3">
    <source>
        <dbReference type="Pfam" id="PF05193"/>
    </source>
</evidence>
<dbReference type="InterPro" id="IPR007863">
    <property type="entry name" value="Peptidase_M16_C"/>
</dbReference>
<dbReference type="Proteomes" id="UP000245535">
    <property type="component" value="Unassembled WGS sequence"/>
</dbReference>
<organism evidence="4 5">
    <name type="scientific">Sediminitomix flava</name>
    <dbReference type="NCBI Taxonomy" id="379075"/>
    <lineage>
        <taxon>Bacteria</taxon>
        <taxon>Pseudomonadati</taxon>
        <taxon>Bacteroidota</taxon>
        <taxon>Cytophagia</taxon>
        <taxon>Cytophagales</taxon>
        <taxon>Flammeovirgaceae</taxon>
        <taxon>Sediminitomix</taxon>
    </lineage>
</organism>
<evidence type="ECO:0000313" key="4">
    <source>
        <dbReference type="EMBL" id="PWJ40073.1"/>
    </source>
</evidence>
<evidence type="ECO:0000259" key="2">
    <source>
        <dbReference type="Pfam" id="PF00675"/>
    </source>
</evidence>
<accession>A0A315Z6S1</accession>
<dbReference type="EMBL" id="QGDO01000005">
    <property type="protein sequence ID" value="PWJ40073.1"/>
    <property type="molecule type" value="Genomic_DNA"/>
</dbReference>
<proteinExistence type="inferred from homology"/>
<dbReference type="InterPro" id="IPR011765">
    <property type="entry name" value="Pept_M16_N"/>
</dbReference>
<evidence type="ECO:0000313" key="5">
    <source>
        <dbReference type="Proteomes" id="UP000245535"/>
    </source>
</evidence>
<dbReference type="PANTHER" id="PTHR11851:SF49">
    <property type="entry name" value="MITOCHONDRIAL-PROCESSING PEPTIDASE SUBUNIT ALPHA"/>
    <property type="match status" value="1"/>
</dbReference>
<dbReference type="SUPFAM" id="SSF63411">
    <property type="entry name" value="LuxS/MPP-like metallohydrolase"/>
    <property type="match status" value="2"/>
</dbReference>
<evidence type="ECO:0000256" key="1">
    <source>
        <dbReference type="ARBA" id="ARBA00007261"/>
    </source>
</evidence>
<dbReference type="Gene3D" id="3.30.830.10">
    <property type="entry name" value="Metalloenzyme, LuxS/M16 peptidase-like"/>
    <property type="match status" value="2"/>
</dbReference>
<dbReference type="Pfam" id="PF00675">
    <property type="entry name" value="Peptidase_M16"/>
    <property type="match status" value="1"/>
</dbReference>
<comment type="caution">
    <text evidence="4">The sequence shown here is derived from an EMBL/GenBank/DDBJ whole genome shotgun (WGS) entry which is preliminary data.</text>
</comment>
<protein>
    <submittedName>
        <fullName evidence="4">Putative Zn-dependent peptidase</fullName>
    </submittedName>
</protein>